<keyword evidence="2" id="KW-0131">Cell cycle</keyword>
<keyword evidence="3" id="KW-1185">Reference proteome</keyword>
<accession>A0A7X5Y474</accession>
<sequence>MKGALFPPASMRRLLPEQKRRAAPWIVGLMTFVSLVVGIAGLAVLGAVSDLSSSAAGRWSLQVTGTPADAARAEALLSASPAVERIARVPEAELRRTLGAWLGPAADQLDLPMPVIAEVSLSAAGDGQMLAQDLARQVPAARLTPYSAELAPLLTTLRGLAVLVAGLLVVLAAALAGAVTLAARATLDANRATLDVLHGIGATDGQLLSLVQRRIALDVLAGSGAGALAAVIVLVAALIPARGLLGGWAGGPALAASGLALLALLPLVQAGLATLVARRALRQALANVI</sequence>
<keyword evidence="1" id="KW-0472">Membrane</keyword>
<proteinExistence type="predicted"/>
<keyword evidence="1" id="KW-0812">Transmembrane</keyword>
<reference evidence="2 3" key="1">
    <citation type="submission" date="2020-03" db="EMBL/GenBank/DDBJ databases">
        <title>Genomic Encyclopedia of Type Strains, Phase IV (KMG-IV): sequencing the most valuable type-strain genomes for metagenomic binning, comparative biology and taxonomic classification.</title>
        <authorList>
            <person name="Goeker M."/>
        </authorList>
    </citation>
    <scope>NUCLEOTIDE SEQUENCE [LARGE SCALE GENOMIC DNA]</scope>
    <source>
        <strain evidence="2 3">DSM 16846</strain>
    </source>
</reference>
<organism evidence="2 3">
    <name type="scientific">Sphingomonas kaistensis</name>
    <dbReference type="NCBI Taxonomy" id="298708"/>
    <lineage>
        <taxon>Bacteria</taxon>
        <taxon>Pseudomonadati</taxon>
        <taxon>Pseudomonadota</taxon>
        <taxon>Alphaproteobacteria</taxon>
        <taxon>Sphingomonadales</taxon>
        <taxon>Sphingomonadaceae</taxon>
        <taxon>Sphingomonas</taxon>
    </lineage>
</organism>
<evidence type="ECO:0000313" key="2">
    <source>
        <dbReference type="EMBL" id="NJC04889.1"/>
    </source>
</evidence>
<feature type="transmembrane region" description="Helical" evidence="1">
    <location>
        <begin position="160"/>
        <end position="183"/>
    </location>
</feature>
<dbReference type="RefSeq" id="WP_168067652.1">
    <property type="nucleotide sequence ID" value="NZ_JAATJC010000001.1"/>
</dbReference>
<keyword evidence="2" id="KW-0132">Cell division</keyword>
<evidence type="ECO:0000256" key="1">
    <source>
        <dbReference type="SAM" id="Phobius"/>
    </source>
</evidence>
<gene>
    <name evidence="2" type="ORF">GGQ97_000682</name>
</gene>
<comment type="caution">
    <text evidence="2">The sequence shown here is derived from an EMBL/GenBank/DDBJ whole genome shotgun (WGS) entry which is preliminary data.</text>
</comment>
<dbReference type="EMBL" id="JAATJC010000001">
    <property type="protein sequence ID" value="NJC04889.1"/>
    <property type="molecule type" value="Genomic_DNA"/>
</dbReference>
<name>A0A7X5Y474_9SPHN</name>
<feature type="transmembrane region" description="Helical" evidence="1">
    <location>
        <begin position="215"/>
        <end position="241"/>
    </location>
</feature>
<dbReference type="AlphaFoldDB" id="A0A7X5Y474"/>
<dbReference type="GO" id="GO:0051301">
    <property type="term" value="P:cell division"/>
    <property type="evidence" value="ECO:0007669"/>
    <property type="project" value="UniProtKB-KW"/>
</dbReference>
<feature type="transmembrane region" description="Helical" evidence="1">
    <location>
        <begin position="253"/>
        <end position="277"/>
    </location>
</feature>
<feature type="transmembrane region" description="Helical" evidence="1">
    <location>
        <begin position="22"/>
        <end position="48"/>
    </location>
</feature>
<evidence type="ECO:0000313" key="3">
    <source>
        <dbReference type="Proteomes" id="UP000558192"/>
    </source>
</evidence>
<protein>
    <submittedName>
        <fullName evidence="2">Cell division transport system permease protein</fullName>
    </submittedName>
</protein>
<keyword evidence="1" id="KW-1133">Transmembrane helix</keyword>
<dbReference type="Proteomes" id="UP000558192">
    <property type="component" value="Unassembled WGS sequence"/>
</dbReference>